<dbReference type="Gene3D" id="3.90.1490.10">
    <property type="entry name" value="putative n-type atp pyrophosphatase, domain 2"/>
    <property type="match status" value="1"/>
</dbReference>
<dbReference type="OrthoDB" id="686384at2759"/>
<dbReference type="EC" id="6.3.1.14" evidence="1"/>
<accession>A0A9P6QCA1</accession>
<evidence type="ECO:0000313" key="8">
    <source>
        <dbReference type="Proteomes" id="UP000807716"/>
    </source>
</evidence>
<dbReference type="AlphaFoldDB" id="A0A9P6QCA1"/>
<dbReference type="Gene3D" id="3.40.50.620">
    <property type="entry name" value="HUPs"/>
    <property type="match status" value="1"/>
</dbReference>
<comment type="catalytic activity">
    <reaction evidence="5">
        <text>diphthine-[translation elongation factor 2] + NH4(+) + ATP = diphthamide-[translation elongation factor 2] + AMP + diphosphate + H(+)</text>
        <dbReference type="Rhea" id="RHEA:19753"/>
        <dbReference type="Rhea" id="RHEA-COMP:10172"/>
        <dbReference type="Rhea" id="RHEA-COMP:10174"/>
        <dbReference type="ChEBI" id="CHEBI:15378"/>
        <dbReference type="ChEBI" id="CHEBI:16692"/>
        <dbReference type="ChEBI" id="CHEBI:28938"/>
        <dbReference type="ChEBI" id="CHEBI:30616"/>
        <dbReference type="ChEBI" id="CHEBI:33019"/>
        <dbReference type="ChEBI" id="CHEBI:82696"/>
        <dbReference type="ChEBI" id="CHEBI:456215"/>
        <dbReference type="EC" id="6.3.1.14"/>
    </reaction>
</comment>
<evidence type="ECO:0000313" key="7">
    <source>
        <dbReference type="EMBL" id="KAG0265177.1"/>
    </source>
</evidence>
<dbReference type="Proteomes" id="UP000807716">
    <property type="component" value="Unassembled WGS sequence"/>
</dbReference>
<protein>
    <recommendedName>
        <fullName evidence="2">Diphthine--ammonia ligase</fullName>
        <ecNumber evidence="1">6.3.1.14</ecNumber>
    </recommendedName>
    <alternativeName>
        <fullName evidence="3">Diphthamide synthase</fullName>
    </alternativeName>
    <alternativeName>
        <fullName evidence="4">Diphthamide synthetase</fullName>
    </alternativeName>
</protein>
<dbReference type="SUPFAM" id="SSF52402">
    <property type="entry name" value="Adenine nucleotide alpha hydrolases-like"/>
    <property type="match status" value="1"/>
</dbReference>
<feature type="domain" description="Diphthamide synthase" evidence="6">
    <location>
        <begin position="3"/>
        <end position="198"/>
    </location>
</feature>
<evidence type="ECO:0000256" key="3">
    <source>
        <dbReference type="ARBA" id="ARBA00029814"/>
    </source>
</evidence>
<proteinExistence type="predicted"/>
<comment type="caution">
    <text evidence="7">The sequence shown here is derived from an EMBL/GenBank/DDBJ whole genome shotgun (WGS) entry which is preliminary data.</text>
</comment>
<evidence type="ECO:0000256" key="2">
    <source>
        <dbReference type="ARBA" id="ARBA00018426"/>
    </source>
</evidence>
<dbReference type="InterPro" id="IPR002761">
    <property type="entry name" value="Diphthami_syn_dom"/>
</dbReference>
<dbReference type="Pfam" id="PF01902">
    <property type="entry name" value="Diphthami_syn_2"/>
    <property type="match status" value="1"/>
</dbReference>
<reference evidence="7" key="1">
    <citation type="journal article" date="2020" name="Fungal Divers.">
        <title>Resolving the Mortierellaceae phylogeny through synthesis of multi-gene phylogenetics and phylogenomics.</title>
        <authorList>
            <person name="Vandepol N."/>
            <person name="Liber J."/>
            <person name="Desiro A."/>
            <person name="Na H."/>
            <person name="Kennedy M."/>
            <person name="Barry K."/>
            <person name="Grigoriev I.V."/>
            <person name="Miller A.N."/>
            <person name="O'Donnell K."/>
            <person name="Stajich J.E."/>
            <person name="Bonito G."/>
        </authorList>
    </citation>
    <scope>NUCLEOTIDE SEQUENCE</scope>
    <source>
        <strain evidence="7">BC1065</strain>
    </source>
</reference>
<dbReference type="EMBL" id="JAAAJB010000121">
    <property type="protein sequence ID" value="KAG0265177.1"/>
    <property type="molecule type" value="Genomic_DNA"/>
</dbReference>
<keyword evidence="8" id="KW-1185">Reference proteome</keyword>
<organism evidence="7 8">
    <name type="scientific">Actinomortierella ambigua</name>
    <dbReference type="NCBI Taxonomy" id="1343610"/>
    <lineage>
        <taxon>Eukaryota</taxon>
        <taxon>Fungi</taxon>
        <taxon>Fungi incertae sedis</taxon>
        <taxon>Mucoromycota</taxon>
        <taxon>Mortierellomycotina</taxon>
        <taxon>Mortierellomycetes</taxon>
        <taxon>Mortierellales</taxon>
        <taxon>Mortierellaceae</taxon>
        <taxon>Actinomortierella</taxon>
    </lineage>
</organism>
<dbReference type="GO" id="GO:0017178">
    <property type="term" value="F:diphthine-ammonia ligase activity"/>
    <property type="evidence" value="ECO:0007669"/>
    <property type="project" value="UniProtKB-EC"/>
</dbReference>
<gene>
    <name evidence="7" type="ORF">DFQ27_000773</name>
</gene>
<name>A0A9P6QCA1_9FUNG</name>
<evidence type="ECO:0000259" key="6">
    <source>
        <dbReference type="Pfam" id="PF01902"/>
    </source>
</evidence>
<evidence type="ECO:0000256" key="5">
    <source>
        <dbReference type="ARBA" id="ARBA00048108"/>
    </source>
</evidence>
<sequence>MPRAAVSFTGGKDCTVSLCLAKEQGHEIALLITFGPKGGVQSFKAHSLDLIRLQAKALNIPHIVVEIGEEGKTYLQCYREELQRIKDQYQIDVLVTGDILNVCDNFMARASKDILELVCPIWGWDRPRLLEELFRREFDIMISCVLLPKLGGQEPLAREFVGARLTPAFLKSHLEPRKNEVDMGGEWGEFHTMVLTVPELYNGHRIAYKGEPIIDGDYMFMNFESLELVPCAST</sequence>
<dbReference type="InterPro" id="IPR014729">
    <property type="entry name" value="Rossmann-like_a/b/a_fold"/>
</dbReference>
<evidence type="ECO:0000256" key="4">
    <source>
        <dbReference type="ARBA" id="ARBA00031552"/>
    </source>
</evidence>
<evidence type="ECO:0000256" key="1">
    <source>
        <dbReference type="ARBA" id="ARBA00012089"/>
    </source>
</evidence>